<evidence type="ECO:0000313" key="2">
    <source>
        <dbReference type="Proteomes" id="UP001429354"/>
    </source>
</evidence>
<dbReference type="InterPro" id="IPR036291">
    <property type="entry name" value="NAD(P)-bd_dom_sf"/>
</dbReference>
<protein>
    <submittedName>
        <fullName evidence="1">NAD-dependent dehydratase</fullName>
    </submittedName>
</protein>
<keyword evidence="2" id="KW-1185">Reference proteome</keyword>
<name>A0ABX0AD14_9GAMM</name>
<dbReference type="RefSeq" id="WP_162349049.1">
    <property type="nucleotide sequence ID" value="NZ_QOVG01000003.1"/>
</dbReference>
<sequence>MKRILLVGASGLVGGALLQQALQHPDVECVIAPTRRPLPAHANLLNPQVDFESLPAAATWWQVDAVICTLGTTIREAGSQPAFRKVDHDYPLAVARLAHRHGARSYALTSASGANPASRLFYARTKGEVEQGLAQVGFDSLTLVRPGLLGGERAQRRPMEHIGMQVLGALDAVLPARYRVVPATAVARTLLEAALSARPGVHVVESEAILADPPAS</sequence>
<dbReference type="Gene3D" id="3.40.50.720">
    <property type="entry name" value="NAD(P)-binding Rossmann-like Domain"/>
    <property type="match status" value="1"/>
</dbReference>
<gene>
    <name evidence="1" type="ORF">DT603_06530</name>
</gene>
<dbReference type="Proteomes" id="UP001429354">
    <property type="component" value="Unassembled WGS sequence"/>
</dbReference>
<dbReference type="PANTHER" id="PTHR14097:SF7">
    <property type="entry name" value="OXIDOREDUCTASE HTATIP2"/>
    <property type="match status" value="1"/>
</dbReference>
<evidence type="ECO:0000313" key="1">
    <source>
        <dbReference type="EMBL" id="NDK38497.1"/>
    </source>
</evidence>
<reference evidence="1 2" key="1">
    <citation type="submission" date="2018-07" db="EMBL/GenBank/DDBJ databases">
        <title>Whole genome Sequencing of Pseudoxanthomonas gei KCTC 32298 (T).</title>
        <authorList>
            <person name="Kumar S."/>
            <person name="Bansal K."/>
            <person name="Kaur A."/>
            <person name="Patil P."/>
            <person name="Sharma S."/>
            <person name="Patil P.B."/>
        </authorList>
    </citation>
    <scope>NUCLEOTIDE SEQUENCE [LARGE SCALE GENOMIC DNA]</scope>
    <source>
        <strain evidence="1 2">KCTC 32298</strain>
    </source>
</reference>
<comment type="caution">
    <text evidence="1">The sequence shown here is derived from an EMBL/GenBank/DDBJ whole genome shotgun (WGS) entry which is preliminary data.</text>
</comment>
<dbReference type="SUPFAM" id="SSF51735">
    <property type="entry name" value="NAD(P)-binding Rossmann-fold domains"/>
    <property type="match status" value="1"/>
</dbReference>
<organism evidence="1 2">
    <name type="scientific">Pseudoxanthomonas gei</name>
    <dbReference type="NCBI Taxonomy" id="1383030"/>
    <lineage>
        <taxon>Bacteria</taxon>
        <taxon>Pseudomonadati</taxon>
        <taxon>Pseudomonadota</taxon>
        <taxon>Gammaproteobacteria</taxon>
        <taxon>Lysobacterales</taxon>
        <taxon>Lysobacteraceae</taxon>
        <taxon>Pseudoxanthomonas</taxon>
    </lineage>
</organism>
<dbReference type="PANTHER" id="PTHR14097">
    <property type="entry name" value="OXIDOREDUCTASE HTATIP2"/>
    <property type="match status" value="1"/>
</dbReference>
<dbReference type="EMBL" id="QOVG01000003">
    <property type="protein sequence ID" value="NDK38497.1"/>
    <property type="molecule type" value="Genomic_DNA"/>
</dbReference>
<accession>A0ABX0AD14</accession>
<proteinExistence type="predicted"/>